<dbReference type="OrthoDB" id="10299088at2759"/>
<accession>A0BHF8</accession>
<proteinExistence type="predicted"/>
<dbReference type="OMA" id="TECNFET"/>
<dbReference type="Proteomes" id="UP000000600">
    <property type="component" value="Unassembled WGS sequence"/>
</dbReference>
<dbReference type="AlphaFoldDB" id="A0BHF8"/>
<dbReference type="InParanoid" id="A0BHF8"/>
<dbReference type="RefSeq" id="XP_001425373.1">
    <property type="nucleotide sequence ID" value="XM_001425336.1"/>
</dbReference>
<dbReference type="HOGENOM" id="CLU_1672649_0_0_1"/>
<reference evidence="1 2" key="1">
    <citation type="journal article" date="2006" name="Nature">
        <title>Global trends of whole-genome duplications revealed by the ciliate Paramecium tetraurelia.</title>
        <authorList>
            <consortium name="Genoscope"/>
            <person name="Aury J.-M."/>
            <person name="Jaillon O."/>
            <person name="Duret L."/>
            <person name="Noel B."/>
            <person name="Jubin C."/>
            <person name="Porcel B.M."/>
            <person name="Segurens B."/>
            <person name="Daubin V."/>
            <person name="Anthouard V."/>
            <person name="Aiach N."/>
            <person name="Arnaiz O."/>
            <person name="Billaut A."/>
            <person name="Beisson J."/>
            <person name="Blanc I."/>
            <person name="Bouhouche K."/>
            <person name="Camara F."/>
            <person name="Duharcourt S."/>
            <person name="Guigo R."/>
            <person name="Gogendeau D."/>
            <person name="Katinka M."/>
            <person name="Keller A.-M."/>
            <person name="Kissmehl R."/>
            <person name="Klotz C."/>
            <person name="Koll F."/>
            <person name="Le Moue A."/>
            <person name="Lepere C."/>
            <person name="Malinsky S."/>
            <person name="Nowacki M."/>
            <person name="Nowak J.K."/>
            <person name="Plattner H."/>
            <person name="Poulain J."/>
            <person name="Ruiz F."/>
            <person name="Serrano V."/>
            <person name="Zagulski M."/>
            <person name="Dessen P."/>
            <person name="Betermier M."/>
            <person name="Weissenbach J."/>
            <person name="Scarpelli C."/>
            <person name="Schachter V."/>
            <person name="Sperling L."/>
            <person name="Meyer E."/>
            <person name="Cohen J."/>
            <person name="Wincker P."/>
        </authorList>
    </citation>
    <scope>NUCLEOTIDE SEQUENCE [LARGE SCALE GENOMIC DNA]</scope>
    <source>
        <strain evidence="1 2">Stock d4-2</strain>
    </source>
</reference>
<dbReference type="KEGG" id="ptm:GSPATT00029010001"/>
<evidence type="ECO:0000313" key="2">
    <source>
        <dbReference type="Proteomes" id="UP000000600"/>
    </source>
</evidence>
<protein>
    <submittedName>
        <fullName evidence="1">Uncharacterized protein</fullName>
    </submittedName>
</protein>
<sequence>MIINSMDYTYLIRINILYDQNDKLNKILSDNSKDFFIYVPKIFQDVKCQIWKNSQNQNIKFDITFQLFDKTDQIQQLDQIYVVYSKLKFILIKENKDFANLEEMTECNFETSIFQAIDQSIVQCIQQEHNTLIKGQLHETIRNLYANQQLKERNCKIY</sequence>
<keyword evidence="2" id="KW-1185">Reference proteome</keyword>
<dbReference type="GeneID" id="5011157"/>
<gene>
    <name evidence="1" type="ORF">GSPATT00029010001</name>
</gene>
<dbReference type="EMBL" id="CT867995">
    <property type="protein sequence ID" value="CAK57975.1"/>
    <property type="molecule type" value="Genomic_DNA"/>
</dbReference>
<name>A0BHF8_PARTE</name>
<evidence type="ECO:0000313" key="1">
    <source>
        <dbReference type="EMBL" id="CAK57975.1"/>
    </source>
</evidence>
<organism evidence="1 2">
    <name type="scientific">Paramecium tetraurelia</name>
    <dbReference type="NCBI Taxonomy" id="5888"/>
    <lineage>
        <taxon>Eukaryota</taxon>
        <taxon>Sar</taxon>
        <taxon>Alveolata</taxon>
        <taxon>Ciliophora</taxon>
        <taxon>Intramacronucleata</taxon>
        <taxon>Oligohymenophorea</taxon>
        <taxon>Peniculida</taxon>
        <taxon>Parameciidae</taxon>
        <taxon>Paramecium</taxon>
    </lineage>
</organism>